<name>A0AAD5S4U2_9FUNG</name>
<protein>
    <submittedName>
        <fullName evidence="1">Uncharacterized protein</fullName>
    </submittedName>
</protein>
<comment type="caution">
    <text evidence="1">The sequence shown here is derived from an EMBL/GenBank/DDBJ whole genome shotgun (WGS) entry which is preliminary data.</text>
</comment>
<evidence type="ECO:0000313" key="2">
    <source>
        <dbReference type="Proteomes" id="UP001212841"/>
    </source>
</evidence>
<evidence type="ECO:0000313" key="1">
    <source>
        <dbReference type="EMBL" id="KAJ3038991.1"/>
    </source>
</evidence>
<keyword evidence="2" id="KW-1185">Reference proteome</keyword>
<dbReference type="EMBL" id="JADGJD010001679">
    <property type="protein sequence ID" value="KAJ3038991.1"/>
    <property type="molecule type" value="Genomic_DNA"/>
</dbReference>
<sequence>MSNPTATVNALRAGQEGAADSGTLDNGIVYLEVNCVADRAMTLSEVETHIDTILKSNNSDASIGKRAILGGGRYLLVILNGTEVIRQILAVETLLTRIIEVGSLQWIICKALLELAHGLGNEMSTEALATVITSAARKVVDAECIAYPLYYAPQPPTQPRGASGYNRRH</sequence>
<accession>A0AAD5S4U2</accession>
<dbReference type="Proteomes" id="UP001212841">
    <property type="component" value="Unassembled WGS sequence"/>
</dbReference>
<gene>
    <name evidence="1" type="ORF">HK097_002972</name>
</gene>
<organism evidence="1 2">
    <name type="scientific">Rhizophlyctis rosea</name>
    <dbReference type="NCBI Taxonomy" id="64517"/>
    <lineage>
        <taxon>Eukaryota</taxon>
        <taxon>Fungi</taxon>
        <taxon>Fungi incertae sedis</taxon>
        <taxon>Chytridiomycota</taxon>
        <taxon>Chytridiomycota incertae sedis</taxon>
        <taxon>Chytridiomycetes</taxon>
        <taxon>Rhizophlyctidales</taxon>
        <taxon>Rhizophlyctidaceae</taxon>
        <taxon>Rhizophlyctis</taxon>
    </lineage>
</organism>
<dbReference type="AlphaFoldDB" id="A0AAD5S4U2"/>
<reference evidence="1" key="1">
    <citation type="submission" date="2020-05" db="EMBL/GenBank/DDBJ databases">
        <title>Phylogenomic resolution of chytrid fungi.</title>
        <authorList>
            <person name="Stajich J.E."/>
            <person name="Amses K."/>
            <person name="Simmons R."/>
            <person name="Seto K."/>
            <person name="Myers J."/>
            <person name="Bonds A."/>
            <person name="Quandt C.A."/>
            <person name="Barry K."/>
            <person name="Liu P."/>
            <person name="Grigoriev I."/>
            <person name="Longcore J.E."/>
            <person name="James T.Y."/>
        </authorList>
    </citation>
    <scope>NUCLEOTIDE SEQUENCE</scope>
    <source>
        <strain evidence="1">JEL0318</strain>
    </source>
</reference>
<proteinExistence type="predicted"/>